<feature type="region of interest" description="Disordered" evidence="1">
    <location>
        <begin position="1"/>
        <end position="46"/>
    </location>
</feature>
<proteinExistence type="predicted"/>
<protein>
    <submittedName>
        <fullName evidence="2">Uncharacterized protein</fullName>
    </submittedName>
</protein>
<gene>
    <name evidence="2" type="ORF">B9479_008292</name>
</gene>
<organism evidence="2 3">
    <name type="scientific">Cryptococcus floricola</name>
    <dbReference type="NCBI Taxonomy" id="2591691"/>
    <lineage>
        <taxon>Eukaryota</taxon>
        <taxon>Fungi</taxon>
        <taxon>Dikarya</taxon>
        <taxon>Basidiomycota</taxon>
        <taxon>Agaricomycotina</taxon>
        <taxon>Tremellomycetes</taxon>
        <taxon>Tremellales</taxon>
        <taxon>Cryptococcaceae</taxon>
        <taxon>Cryptococcus</taxon>
    </lineage>
</organism>
<dbReference type="Proteomes" id="UP000322245">
    <property type="component" value="Unassembled WGS sequence"/>
</dbReference>
<keyword evidence="3" id="KW-1185">Reference proteome</keyword>
<evidence type="ECO:0000313" key="2">
    <source>
        <dbReference type="EMBL" id="TYJ51153.1"/>
    </source>
</evidence>
<dbReference type="AlphaFoldDB" id="A0A5D3AMA9"/>
<sequence>MPLTRKRQDGPQVCVIPFGDASQQDPTGATAEDYNITNDSETDSPEGSFVVSDYWRQIHVQAGGHTHLTPLFSTHPEDIDLDGIKQSVAGC</sequence>
<name>A0A5D3AMA9_9TREE</name>
<accession>A0A5D3AMA9</accession>
<dbReference type="EMBL" id="NIDF01000384">
    <property type="protein sequence ID" value="TYJ51153.1"/>
    <property type="molecule type" value="Genomic_DNA"/>
</dbReference>
<reference evidence="2 3" key="1">
    <citation type="submission" date="2017-05" db="EMBL/GenBank/DDBJ databases">
        <title>The Genome Sequence of Tsuchiyaea wingfieldii DSM 27421.</title>
        <authorList>
            <person name="Cuomo C."/>
            <person name="Passer A."/>
            <person name="Billmyre B."/>
            <person name="Heitman J."/>
        </authorList>
    </citation>
    <scope>NUCLEOTIDE SEQUENCE [LARGE SCALE GENOMIC DNA]</scope>
    <source>
        <strain evidence="2 3">DSM 27421</strain>
    </source>
</reference>
<comment type="caution">
    <text evidence="2">The sequence shown here is derived from an EMBL/GenBank/DDBJ whole genome shotgun (WGS) entry which is preliminary data.</text>
</comment>
<evidence type="ECO:0000256" key="1">
    <source>
        <dbReference type="SAM" id="MobiDB-lite"/>
    </source>
</evidence>
<evidence type="ECO:0000313" key="3">
    <source>
        <dbReference type="Proteomes" id="UP000322245"/>
    </source>
</evidence>